<dbReference type="Pfam" id="PF01408">
    <property type="entry name" value="GFO_IDH_MocA"/>
    <property type="match status" value="1"/>
</dbReference>
<dbReference type="PROSITE" id="PS51318">
    <property type="entry name" value="TAT"/>
    <property type="match status" value="1"/>
</dbReference>
<keyword evidence="4" id="KW-1185">Reference proteome</keyword>
<evidence type="ECO:0000313" key="3">
    <source>
        <dbReference type="EMBL" id="QDT73875.1"/>
    </source>
</evidence>
<reference evidence="3 4" key="1">
    <citation type="submission" date="2019-02" db="EMBL/GenBank/DDBJ databases">
        <title>Deep-cultivation of Planctomycetes and their phenomic and genomic characterization uncovers novel biology.</title>
        <authorList>
            <person name="Wiegand S."/>
            <person name="Jogler M."/>
            <person name="Boedeker C."/>
            <person name="Pinto D."/>
            <person name="Vollmers J."/>
            <person name="Rivas-Marin E."/>
            <person name="Kohn T."/>
            <person name="Peeters S.H."/>
            <person name="Heuer A."/>
            <person name="Rast P."/>
            <person name="Oberbeckmann S."/>
            <person name="Bunk B."/>
            <person name="Jeske O."/>
            <person name="Meyerdierks A."/>
            <person name="Storesund J.E."/>
            <person name="Kallscheuer N."/>
            <person name="Luecker S."/>
            <person name="Lage O.M."/>
            <person name="Pohl T."/>
            <person name="Merkel B.J."/>
            <person name="Hornburger P."/>
            <person name="Mueller R.-W."/>
            <person name="Bruemmer F."/>
            <person name="Labrenz M."/>
            <person name="Spormann A.M."/>
            <person name="Op den Camp H."/>
            <person name="Overmann J."/>
            <person name="Amann R."/>
            <person name="Jetten M.S.M."/>
            <person name="Mascher T."/>
            <person name="Medema M.H."/>
            <person name="Devos D.P."/>
            <person name="Kaster A.-K."/>
            <person name="Ovreas L."/>
            <person name="Rohde M."/>
            <person name="Galperin M.Y."/>
            <person name="Jogler C."/>
        </authorList>
    </citation>
    <scope>NUCLEOTIDE SEQUENCE [LARGE SCALE GENOMIC DNA]</scope>
    <source>
        <strain evidence="3 4">I41</strain>
    </source>
</reference>
<gene>
    <name evidence="3" type="primary">gfo_5</name>
    <name evidence="3" type="ORF">I41_30660</name>
</gene>
<proteinExistence type="predicted"/>
<dbReference type="Gene3D" id="3.40.50.720">
    <property type="entry name" value="NAD(P)-binding Rossmann-like Domain"/>
    <property type="match status" value="1"/>
</dbReference>
<dbReference type="PANTHER" id="PTHR43818:SF5">
    <property type="entry name" value="OXIDOREDUCTASE FAMILY PROTEIN"/>
    <property type="match status" value="1"/>
</dbReference>
<evidence type="ECO:0000259" key="2">
    <source>
        <dbReference type="Pfam" id="PF19051"/>
    </source>
</evidence>
<dbReference type="EC" id="1.1.99.28" evidence="3"/>
<dbReference type="AlphaFoldDB" id="A0A517TZU2"/>
<dbReference type="Proteomes" id="UP000317909">
    <property type="component" value="Chromosome"/>
</dbReference>
<dbReference type="EMBL" id="CP036339">
    <property type="protein sequence ID" value="QDT73875.1"/>
    <property type="molecule type" value="Genomic_DNA"/>
</dbReference>
<name>A0A517TZU2_9BACT</name>
<dbReference type="SUPFAM" id="SSF55347">
    <property type="entry name" value="Glyceraldehyde-3-phosphate dehydrogenase-like, C-terminal domain"/>
    <property type="match status" value="1"/>
</dbReference>
<dbReference type="RefSeq" id="WP_246133673.1">
    <property type="nucleotide sequence ID" value="NZ_CP036339.1"/>
</dbReference>
<dbReference type="Gene3D" id="3.30.360.10">
    <property type="entry name" value="Dihydrodipicolinate Reductase, domain 2"/>
    <property type="match status" value="1"/>
</dbReference>
<dbReference type="InterPro" id="IPR036291">
    <property type="entry name" value="NAD(P)-bd_dom_sf"/>
</dbReference>
<accession>A0A517TZU2</accession>
<sequence>MSMLTRRHFVASTAAIAATALSTGRTRGADANSEVVLALMGANSRGSDLAAQFAQQAGCRIGYVCDPDERAIAKGIDAATSGGAAKPRGVRDFREALDDPAVDALICAAPNHWHAPATILACAAGKHVYVEKPCSHSAEEGELMIAAAARASRVVQVGTQRRSGPLYREAVQRVREGAIGEPLHAKSWYHTPRPSIGVGKETSPPAWLDYSLWQGPAPERPFRDNTLHYNWHFFWNWGDGEIGNNGVHSIDVCRWALGVDFPTRVTFAGGRLRFDDDQETPDTANAIFECGDKMIVWEQICWLRPSESASIFGIEIRGTEGILQINDEGATIHDGDRKLLAEFQGGRGDAEHLRDFLDAVRDGHRTHAHIEEGHRSALFCHLGNIAYRSGQSVRIDPSTGHIVDNAAAAKFWARDYRPGWAPSV</sequence>
<organism evidence="3 4">
    <name type="scientific">Lacipirellula limnantheis</name>
    <dbReference type="NCBI Taxonomy" id="2528024"/>
    <lineage>
        <taxon>Bacteria</taxon>
        <taxon>Pseudomonadati</taxon>
        <taxon>Planctomycetota</taxon>
        <taxon>Planctomycetia</taxon>
        <taxon>Pirellulales</taxon>
        <taxon>Lacipirellulaceae</taxon>
        <taxon>Lacipirellula</taxon>
    </lineage>
</organism>
<dbReference type="GO" id="GO:0047061">
    <property type="term" value="F:glucose-fructose oxidoreductase activity"/>
    <property type="evidence" value="ECO:0007669"/>
    <property type="project" value="UniProtKB-EC"/>
</dbReference>
<dbReference type="GO" id="GO:0000166">
    <property type="term" value="F:nucleotide binding"/>
    <property type="evidence" value="ECO:0007669"/>
    <property type="project" value="InterPro"/>
</dbReference>
<dbReference type="SUPFAM" id="SSF51735">
    <property type="entry name" value="NAD(P)-binding Rossmann-fold domains"/>
    <property type="match status" value="1"/>
</dbReference>
<dbReference type="Pfam" id="PF19051">
    <property type="entry name" value="GFO_IDH_MocA_C2"/>
    <property type="match status" value="1"/>
</dbReference>
<feature type="domain" description="Gfo/Idh/MocA-like oxidoreductase bacterial type C-terminal" evidence="2">
    <location>
        <begin position="203"/>
        <end position="420"/>
    </location>
</feature>
<protein>
    <submittedName>
        <fullName evidence="3">Glucose--fructose oxidoreductase</fullName>
        <ecNumber evidence="3">1.1.99.28</ecNumber>
    </submittedName>
</protein>
<dbReference type="InterPro" id="IPR050463">
    <property type="entry name" value="Gfo/Idh/MocA_oxidrdct_glycsds"/>
</dbReference>
<evidence type="ECO:0000259" key="1">
    <source>
        <dbReference type="Pfam" id="PF01408"/>
    </source>
</evidence>
<feature type="domain" description="Gfo/Idh/MocA-like oxidoreductase N-terminal" evidence="1">
    <location>
        <begin position="38"/>
        <end position="158"/>
    </location>
</feature>
<dbReference type="KEGG" id="llh:I41_30660"/>
<evidence type="ECO:0000313" key="4">
    <source>
        <dbReference type="Proteomes" id="UP000317909"/>
    </source>
</evidence>
<dbReference type="InterPro" id="IPR000683">
    <property type="entry name" value="Gfo/Idh/MocA-like_OxRdtase_N"/>
</dbReference>
<dbReference type="PANTHER" id="PTHR43818">
    <property type="entry name" value="BCDNA.GH03377"/>
    <property type="match status" value="1"/>
</dbReference>
<keyword evidence="3" id="KW-0560">Oxidoreductase</keyword>
<dbReference type="InterPro" id="IPR043906">
    <property type="entry name" value="Gfo/Idh/MocA_OxRdtase_bact_C"/>
</dbReference>
<dbReference type="InterPro" id="IPR006311">
    <property type="entry name" value="TAT_signal"/>
</dbReference>